<dbReference type="SUPFAM" id="SSF51735">
    <property type="entry name" value="NAD(P)-binding Rossmann-fold domains"/>
    <property type="match status" value="1"/>
</dbReference>
<evidence type="ECO:0000313" key="2">
    <source>
        <dbReference type="Proteomes" id="UP000019141"/>
    </source>
</evidence>
<reference evidence="1 2" key="1">
    <citation type="journal article" date="2014" name="Nature">
        <title>An environmental bacterial taxon with a large and distinct metabolic repertoire.</title>
        <authorList>
            <person name="Wilson M.C."/>
            <person name="Mori T."/>
            <person name="Ruckert C."/>
            <person name="Uria A.R."/>
            <person name="Helf M.J."/>
            <person name="Takada K."/>
            <person name="Gernert C."/>
            <person name="Steffens U.A."/>
            <person name="Heycke N."/>
            <person name="Schmitt S."/>
            <person name="Rinke C."/>
            <person name="Helfrich E.J."/>
            <person name="Brachmann A.O."/>
            <person name="Gurgui C."/>
            <person name="Wakimoto T."/>
            <person name="Kracht M."/>
            <person name="Crusemann M."/>
            <person name="Hentschel U."/>
            <person name="Abe I."/>
            <person name="Matsunaga S."/>
            <person name="Kalinowski J."/>
            <person name="Takeyama H."/>
            <person name="Piel J."/>
        </authorList>
    </citation>
    <scope>NUCLEOTIDE SEQUENCE [LARGE SCALE GENOMIC DNA]</scope>
    <source>
        <strain evidence="2">TSY1</strain>
    </source>
</reference>
<sequence length="49" mass="4949">MCPDTSHAILFLASDAASFITGASLVVDGGIISHTGLPDLTAFNNPSSD</sequence>
<keyword evidence="2" id="KW-1185">Reference proteome</keyword>
<dbReference type="InterPro" id="IPR036291">
    <property type="entry name" value="NAD(P)-bd_dom_sf"/>
</dbReference>
<dbReference type="Proteomes" id="UP000019141">
    <property type="component" value="Unassembled WGS sequence"/>
</dbReference>
<dbReference type="AlphaFoldDB" id="W4L4V7"/>
<dbReference type="Gene3D" id="3.40.50.720">
    <property type="entry name" value="NAD(P)-binding Rossmann-like Domain"/>
    <property type="match status" value="1"/>
</dbReference>
<gene>
    <name evidence="1" type="ORF">ETSY1_40505</name>
</gene>
<accession>W4L4V7</accession>
<dbReference type="InterPro" id="IPR002347">
    <property type="entry name" value="SDR_fam"/>
</dbReference>
<dbReference type="HOGENOM" id="CLU_3133535_0_0_7"/>
<evidence type="ECO:0000313" key="1">
    <source>
        <dbReference type="EMBL" id="ETW93138.1"/>
    </source>
</evidence>
<proteinExistence type="predicted"/>
<protein>
    <recommendedName>
        <fullName evidence="3">SDR family oxidoreductase</fullName>
    </recommendedName>
</protein>
<dbReference type="Pfam" id="PF13561">
    <property type="entry name" value="adh_short_C2"/>
    <property type="match status" value="1"/>
</dbReference>
<evidence type="ECO:0008006" key="3">
    <source>
        <dbReference type="Google" id="ProtNLM"/>
    </source>
</evidence>
<dbReference type="EMBL" id="AZHW01001297">
    <property type="protein sequence ID" value="ETW93138.1"/>
    <property type="molecule type" value="Genomic_DNA"/>
</dbReference>
<name>W4L4V7_ENTF1</name>
<organism evidence="1 2">
    <name type="scientific">Entotheonella factor</name>
    <dbReference type="NCBI Taxonomy" id="1429438"/>
    <lineage>
        <taxon>Bacteria</taxon>
        <taxon>Pseudomonadati</taxon>
        <taxon>Nitrospinota/Tectimicrobiota group</taxon>
        <taxon>Candidatus Tectimicrobiota</taxon>
        <taxon>Candidatus Entotheonellia</taxon>
        <taxon>Candidatus Entotheonellales</taxon>
        <taxon>Candidatus Entotheonellaceae</taxon>
        <taxon>Candidatus Entotheonella</taxon>
    </lineage>
</organism>
<comment type="caution">
    <text evidence="1">The sequence shown here is derived from an EMBL/GenBank/DDBJ whole genome shotgun (WGS) entry which is preliminary data.</text>
</comment>